<sequence length="335" mass="37057">MPATVLESVQQLQKLVKEKSVVVLSFWAEWAAPSVELNVVFDQLADLNQQIFFAKVEAEKLADVTEQFDISSVPSFVFLQKGKIVHKIEGAFGSQLTEQVVKYSKIAQASSQESTTKPKEGINVRLQKLLSKSPIMLFMKGTPEAPQCGFSRKIIDLIKAENVQFDTFNILLDEEVRQGLKEYSNWPTYPQLYVNGKLVGGLDIVRELAEEGELKMTLQPASSQGAAVGDSVKEAPAKEEKPTKENLNARIEALLKSSKGTPAAPQCGFSRKIVDLLNENSVTFNSFNILADDEGLKEYSNWPTYPQLYNNAKLVGGLDIVKELAEEGELAQALE</sequence>
<evidence type="ECO:0000256" key="3">
    <source>
        <dbReference type="ARBA" id="ARBA00023014"/>
    </source>
</evidence>
<comment type="caution">
    <text evidence="7">The sequence shown here is derived from an EMBL/GenBank/DDBJ whole genome shotgun (WGS) entry which is preliminary data.</text>
</comment>
<protein>
    <submittedName>
        <fullName evidence="7">Glutaredoxin 3</fullName>
    </submittedName>
</protein>
<dbReference type="InterPro" id="IPR036249">
    <property type="entry name" value="Thioredoxin-like_sf"/>
</dbReference>
<dbReference type="EMBL" id="MDYQ01000024">
    <property type="protein sequence ID" value="PRP87019.1"/>
    <property type="molecule type" value="Genomic_DNA"/>
</dbReference>
<evidence type="ECO:0000259" key="5">
    <source>
        <dbReference type="Pfam" id="PF00085"/>
    </source>
</evidence>
<name>A0A2P6NSS8_9EUKA</name>
<dbReference type="PROSITE" id="PS51354">
    <property type="entry name" value="GLUTAREDOXIN_2"/>
    <property type="match status" value="2"/>
</dbReference>
<dbReference type="Pfam" id="PF00085">
    <property type="entry name" value="Thioredoxin"/>
    <property type="match status" value="1"/>
</dbReference>
<dbReference type="PANTHER" id="PTHR10293">
    <property type="entry name" value="GLUTAREDOXIN FAMILY MEMBER"/>
    <property type="match status" value="1"/>
</dbReference>
<dbReference type="NCBIfam" id="TIGR00365">
    <property type="entry name" value="Grx4 family monothiol glutaredoxin"/>
    <property type="match status" value="1"/>
</dbReference>
<organism evidence="7 8">
    <name type="scientific">Planoprotostelium fungivorum</name>
    <dbReference type="NCBI Taxonomy" id="1890364"/>
    <lineage>
        <taxon>Eukaryota</taxon>
        <taxon>Amoebozoa</taxon>
        <taxon>Evosea</taxon>
        <taxon>Variosea</taxon>
        <taxon>Cavosteliida</taxon>
        <taxon>Cavosteliaceae</taxon>
        <taxon>Planoprotostelium</taxon>
    </lineage>
</organism>
<dbReference type="Gene3D" id="3.40.30.10">
    <property type="entry name" value="Glutaredoxin"/>
    <property type="match status" value="3"/>
</dbReference>
<feature type="region of interest" description="Disordered" evidence="4">
    <location>
        <begin position="219"/>
        <end position="244"/>
    </location>
</feature>
<feature type="domain" description="Glutaredoxin" evidence="6">
    <location>
        <begin position="265"/>
        <end position="314"/>
    </location>
</feature>
<dbReference type="FunCoup" id="A0A2P6NSS8">
    <property type="interactions" value="610"/>
</dbReference>
<gene>
    <name evidence="7" type="ORF">PROFUN_05001</name>
</gene>
<dbReference type="InterPro" id="IPR013766">
    <property type="entry name" value="Thioredoxin_domain"/>
</dbReference>
<feature type="compositionally biased region" description="Basic and acidic residues" evidence="4">
    <location>
        <begin position="231"/>
        <end position="244"/>
    </location>
</feature>
<dbReference type="GO" id="GO:0005829">
    <property type="term" value="C:cytosol"/>
    <property type="evidence" value="ECO:0007669"/>
    <property type="project" value="TreeGrafter"/>
</dbReference>
<dbReference type="PANTHER" id="PTHR10293:SF73">
    <property type="entry name" value="GLUTAREDOXIN-3"/>
    <property type="match status" value="1"/>
</dbReference>
<dbReference type="Proteomes" id="UP000241769">
    <property type="component" value="Unassembled WGS sequence"/>
</dbReference>
<dbReference type="CDD" id="cd03028">
    <property type="entry name" value="GRX_PICOT_like"/>
    <property type="match status" value="2"/>
</dbReference>
<dbReference type="InterPro" id="IPR033658">
    <property type="entry name" value="GRX_PICOT-like"/>
</dbReference>
<evidence type="ECO:0000256" key="4">
    <source>
        <dbReference type="SAM" id="MobiDB-lite"/>
    </source>
</evidence>
<dbReference type="InParanoid" id="A0A2P6NSS8"/>
<dbReference type="SUPFAM" id="SSF52833">
    <property type="entry name" value="Thioredoxin-like"/>
    <property type="match status" value="3"/>
</dbReference>
<reference evidence="7 8" key="1">
    <citation type="journal article" date="2018" name="Genome Biol. Evol.">
        <title>Multiple Roots of Fruiting Body Formation in Amoebozoa.</title>
        <authorList>
            <person name="Hillmann F."/>
            <person name="Forbes G."/>
            <person name="Novohradska S."/>
            <person name="Ferling I."/>
            <person name="Riege K."/>
            <person name="Groth M."/>
            <person name="Westermann M."/>
            <person name="Marz M."/>
            <person name="Spaller T."/>
            <person name="Winckler T."/>
            <person name="Schaap P."/>
            <person name="Glockner G."/>
        </authorList>
    </citation>
    <scope>NUCLEOTIDE SEQUENCE [LARGE SCALE GENOMIC DNA]</scope>
    <source>
        <strain evidence="7 8">Jena</strain>
    </source>
</reference>
<feature type="domain" description="Thioredoxin" evidence="5">
    <location>
        <begin position="11"/>
        <end position="98"/>
    </location>
</feature>
<dbReference type="GO" id="GO:0006879">
    <property type="term" value="P:intracellular iron ion homeostasis"/>
    <property type="evidence" value="ECO:0007669"/>
    <property type="project" value="TreeGrafter"/>
</dbReference>
<keyword evidence="3" id="KW-0411">Iron-sulfur</keyword>
<dbReference type="AlphaFoldDB" id="A0A2P6NSS8"/>
<evidence type="ECO:0000313" key="7">
    <source>
        <dbReference type="EMBL" id="PRP87019.1"/>
    </source>
</evidence>
<dbReference type="GO" id="GO:0051536">
    <property type="term" value="F:iron-sulfur cluster binding"/>
    <property type="evidence" value="ECO:0007669"/>
    <property type="project" value="UniProtKB-KW"/>
</dbReference>
<dbReference type="InterPro" id="IPR004480">
    <property type="entry name" value="Monothiol_GRX-rel"/>
</dbReference>
<evidence type="ECO:0000256" key="1">
    <source>
        <dbReference type="ARBA" id="ARBA00022723"/>
    </source>
</evidence>
<keyword evidence="1" id="KW-0479">Metal-binding</keyword>
<keyword evidence="8" id="KW-1185">Reference proteome</keyword>
<keyword evidence="2" id="KW-0408">Iron</keyword>
<dbReference type="OrthoDB" id="415696at2759"/>
<proteinExistence type="predicted"/>
<dbReference type="GO" id="GO:0046872">
    <property type="term" value="F:metal ion binding"/>
    <property type="evidence" value="ECO:0007669"/>
    <property type="project" value="UniProtKB-KW"/>
</dbReference>
<evidence type="ECO:0000313" key="8">
    <source>
        <dbReference type="Proteomes" id="UP000241769"/>
    </source>
</evidence>
<dbReference type="GO" id="GO:0005634">
    <property type="term" value="C:nucleus"/>
    <property type="evidence" value="ECO:0007669"/>
    <property type="project" value="TreeGrafter"/>
</dbReference>
<feature type="domain" description="Glutaredoxin" evidence="6">
    <location>
        <begin position="135"/>
        <end position="199"/>
    </location>
</feature>
<accession>A0A2P6NSS8</accession>
<dbReference type="InterPro" id="IPR002109">
    <property type="entry name" value="Glutaredoxin"/>
</dbReference>
<evidence type="ECO:0000256" key="2">
    <source>
        <dbReference type="ARBA" id="ARBA00023004"/>
    </source>
</evidence>
<dbReference type="FunFam" id="3.40.30.10:FF:000012">
    <property type="entry name" value="Monothiol glutaredoxin"/>
    <property type="match status" value="1"/>
</dbReference>
<evidence type="ECO:0000259" key="6">
    <source>
        <dbReference type="Pfam" id="PF00462"/>
    </source>
</evidence>
<dbReference type="Pfam" id="PF00462">
    <property type="entry name" value="Glutaredoxin"/>
    <property type="match status" value="2"/>
</dbReference>
<dbReference type="STRING" id="1890364.A0A2P6NSS8"/>